<evidence type="ECO:0000313" key="1">
    <source>
        <dbReference type="EMBL" id="PQV56362.1"/>
    </source>
</evidence>
<dbReference type="NCBIfam" id="NF041384">
    <property type="entry name" value="YHS_seleno_dom"/>
    <property type="match status" value="1"/>
</dbReference>
<dbReference type="RefSeq" id="WP_105515207.1">
    <property type="nucleotide sequence ID" value="NZ_PVEP01000005.1"/>
</dbReference>
<gene>
    <name evidence="1" type="ORF">LX70_02628</name>
</gene>
<protein>
    <recommendedName>
        <fullName evidence="3">YHS domain-containing protein</fullName>
    </recommendedName>
</protein>
<dbReference type="Proteomes" id="UP000238338">
    <property type="component" value="Unassembled WGS sequence"/>
</dbReference>
<evidence type="ECO:0000313" key="2">
    <source>
        <dbReference type="Proteomes" id="UP000238338"/>
    </source>
</evidence>
<keyword evidence="2" id="KW-1185">Reference proteome</keyword>
<reference evidence="1 2" key="1">
    <citation type="submission" date="2018-02" db="EMBL/GenBank/DDBJ databases">
        <title>Genomic Encyclopedia of Archaeal and Bacterial Type Strains, Phase II (KMG-II): from individual species to whole genera.</title>
        <authorList>
            <person name="Goeker M."/>
        </authorList>
    </citation>
    <scope>NUCLEOTIDE SEQUENCE [LARGE SCALE GENOMIC DNA]</scope>
    <source>
        <strain evidence="1 2">DSM 18921</strain>
    </source>
</reference>
<accession>A0A2S8S6E2</accession>
<sequence length="153" mass="16522">MPVTRRLLIVTMIALPVLGTILRPALAEEPDVYAPNGVAISGYDAVAYFTENRAVAGSASHALRWRGATWYFVSAGNMESFEMNPVAYAPQYGGYCAYSIAKGTAAPSSPEAYTIENGRLYLNASPAIRAVWTADMATFIHEADAKWPSILGR</sequence>
<dbReference type="OrthoDB" id="344729at2"/>
<dbReference type="EMBL" id="PVEP01000005">
    <property type="protein sequence ID" value="PQV56362.1"/>
    <property type="molecule type" value="Genomic_DNA"/>
</dbReference>
<organism evidence="1 2">
    <name type="scientific">Albidovulum denitrificans</name>
    <dbReference type="NCBI Taxonomy" id="404881"/>
    <lineage>
        <taxon>Bacteria</taxon>
        <taxon>Pseudomonadati</taxon>
        <taxon>Pseudomonadota</taxon>
        <taxon>Alphaproteobacteria</taxon>
        <taxon>Rhodobacterales</taxon>
        <taxon>Paracoccaceae</taxon>
        <taxon>Albidovulum</taxon>
    </lineage>
</organism>
<name>A0A2S8S6E2_9RHOB</name>
<proteinExistence type="predicted"/>
<dbReference type="AlphaFoldDB" id="A0A2S8S6E2"/>
<evidence type="ECO:0008006" key="3">
    <source>
        <dbReference type="Google" id="ProtNLM"/>
    </source>
</evidence>
<comment type="caution">
    <text evidence="1">The sequence shown here is derived from an EMBL/GenBank/DDBJ whole genome shotgun (WGS) entry which is preliminary data.</text>
</comment>